<gene>
    <name evidence="5" type="ORF">ADIMK_3844</name>
</gene>
<dbReference type="SUPFAM" id="SSF55781">
    <property type="entry name" value="GAF domain-like"/>
    <property type="match status" value="1"/>
</dbReference>
<dbReference type="InterPro" id="IPR037257">
    <property type="entry name" value="T2SS_E_N_sf"/>
</dbReference>
<protein>
    <submittedName>
        <fullName evidence="5">Type II secretory pathway, ATPase PulE/Tfp pilus assembly pathway, ATPase PilB</fullName>
    </submittedName>
</protein>
<keyword evidence="3" id="KW-0067">ATP-binding</keyword>
<evidence type="ECO:0000313" key="6">
    <source>
        <dbReference type="Proteomes" id="UP000028252"/>
    </source>
</evidence>
<dbReference type="PANTHER" id="PTHR30258">
    <property type="entry name" value="TYPE II SECRETION SYSTEM PROTEIN GSPE-RELATED"/>
    <property type="match status" value="1"/>
</dbReference>
<dbReference type="InterPro" id="IPR003593">
    <property type="entry name" value="AAA+_ATPase"/>
</dbReference>
<dbReference type="EMBL" id="JMQN01000057">
    <property type="protein sequence ID" value="KEA62183.1"/>
    <property type="molecule type" value="Genomic_DNA"/>
</dbReference>
<keyword evidence="6" id="KW-1185">Reference proteome</keyword>
<comment type="similarity">
    <text evidence="1">Belongs to the GSP E family.</text>
</comment>
<evidence type="ECO:0000256" key="3">
    <source>
        <dbReference type="ARBA" id="ARBA00022840"/>
    </source>
</evidence>
<proteinExistence type="inferred from homology"/>
<dbReference type="PANTHER" id="PTHR30258:SF2">
    <property type="entry name" value="COMG OPERON PROTEIN 1"/>
    <property type="match status" value="1"/>
</dbReference>
<evidence type="ECO:0000256" key="2">
    <source>
        <dbReference type="ARBA" id="ARBA00022741"/>
    </source>
</evidence>
<dbReference type="OrthoDB" id="9776961at2"/>
<organism evidence="5 6">
    <name type="scientific">Marinobacterium lacunae</name>
    <dbReference type="NCBI Taxonomy" id="1232683"/>
    <lineage>
        <taxon>Bacteria</taxon>
        <taxon>Pseudomonadati</taxon>
        <taxon>Pseudomonadota</taxon>
        <taxon>Gammaproteobacteria</taxon>
        <taxon>Oceanospirillales</taxon>
        <taxon>Oceanospirillaceae</taxon>
        <taxon>Marinobacterium</taxon>
    </lineage>
</organism>
<keyword evidence="2" id="KW-0547">Nucleotide-binding</keyword>
<evidence type="ECO:0000259" key="4">
    <source>
        <dbReference type="PROSITE" id="PS00662"/>
    </source>
</evidence>
<dbReference type="Pfam" id="PF00437">
    <property type="entry name" value="T2SSE"/>
    <property type="match status" value="1"/>
</dbReference>
<dbReference type="Gene3D" id="3.30.450.90">
    <property type="match status" value="1"/>
</dbReference>
<dbReference type="InterPro" id="IPR001482">
    <property type="entry name" value="T2SS/T4SS_dom"/>
</dbReference>
<dbReference type="Gene3D" id="3.30.450.40">
    <property type="match status" value="1"/>
</dbReference>
<dbReference type="GO" id="GO:0005524">
    <property type="term" value="F:ATP binding"/>
    <property type="evidence" value="ECO:0007669"/>
    <property type="project" value="UniProtKB-KW"/>
</dbReference>
<dbReference type="PATRIC" id="fig|1232683.4.peg.3785"/>
<reference evidence="5 6" key="1">
    <citation type="submission" date="2014-04" db="EMBL/GenBank/DDBJ databases">
        <title>Marinobacterium kochiensis sp. nov., isolated from sediment sample collected from Kochi backwaters in Kerala, India.</title>
        <authorList>
            <person name="Singh A."/>
            <person name="Pinnaka A.K."/>
        </authorList>
    </citation>
    <scope>NUCLEOTIDE SEQUENCE [LARGE SCALE GENOMIC DNA]</scope>
    <source>
        <strain evidence="5 6">AK27</strain>
    </source>
</reference>
<dbReference type="InterPro" id="IPR027417">
    <property type="entry name" value="P-loop_NTPase"/>
</dbReference>
<dbReference type="SUPFAM" id="SSF52540">
    <property type="entry name" value="P-loop containing nucleoside triphosphate hydrolases"/>
    <property type="match status" value="1"/>
</dbReference>
<dbReference type="Gene3D" id="3.40.50.300">
    <property type="entry name" value="P-loop containing nucleotide triphosphate hydrolases"/>
    <property type="match status" value="1"/>
</dbReference>
<dbReference type="PROSITE" id="PS00662">
    <property type="entry name" value="T2SP_E"/>
    <property type="match status" value="1"/>
</dbReference>
<dbReference type="GO" id="GO:0005886">
    <property type="term" value="C:plasma membrane"/>
    <property type="evidence" value="ECO:0007669"/>
    <property type="project" value="TreeGrafter"/>
</dbReference>
<dbReference type="SMART" id="SM00382">
    <property type="entry name" value="AAA"/>
    <property type="match status" value="1"/>
</dbReference>
<name>A0A081FUH8_9GAMM</name>
<dbReference type="Pfam" id="PF01590">
    <property type="entry name" value="GAF"/>
    <property type="match status" value="1"/>
</dbReference>
<accession>A0A081FUH8</accession>
<dbReference type="RefSeq" id="WP_051693133.1">
    <property type="nucleotide sequence ID" value="NZ_JMQN01000057.1"/>
</dbReference>
<feature type="domain" description="Bacterial type II secretion system protein E" evidence="4">
    <location>
        <begin position="560"/>
        <end position="574"/>
    </location>
</feature>
<evidence type="ECO:0000313" key="5">
    <source>
        <dbReference type="EMBL" id="KEA62183.1"/>
    </source>
</evidence>
<sequence>MTTKTDQESNQFYARLTDIISRIHQAPDFDAALPNVEPAILEMLGAERVTVYQRDRSSGDIISRFQSGNDIKEIRVPISTASLAGFVAFAQHPVRIKNVRDPEELATIHPQLKFDARFESTTRFRSRAMLIVPIMHGKVLLGVLQLINSANPEDFSTQDEQRAAQLADLIGQKFRYDFGCTDSPWEGLIRERLIDQASLGKLAEKSSERVPLSRLLLAMPELNREALGRSLEQFYQVPFIAYEPERYQLHPVCEKINQAYLKNNNLVLLAGARDDRVVILIDDPSDTSRVMVVENFLGNRDTQLCCGLIDDIHQYLGLEIETGAESGNLSTILGELEEETVEENVISDSDEVSEQDSTVVRLVNRILLDGRRLRASDIHIEPGGGRNPASVRMRIDGVCQEIIQIPATHVRATVSRIKIISRLDIAERRLPQDGKFSIRLKGLVQDVRVATIPTVHGEGVVLRLLQSGEPIPFDKLNLSPGNKKGIEQLLRHPHGILLVVGPTGSGKTTTLHAVLACLNTPDRKIWTAEDPVEITQPGLQQVQIQPRIGFDFATALRAFLRADPDVILIGEMRDRETAHAGVEASLTGHMVFSTLHTNSAPETITRLLDLGIDPVSFADALLGVLAQRLVRTLCSHCKAPYTPSEEQVAYLKRQYGDDYWPELNIETDFKLYKPVGCAECNDSGYRGRTGIHELLVSDAVLRELIYRQANVAEIKAAADSAGMRSLLQDGIRKVVAGQIDLEQLHRVTV</sequence>
<dbReference type="CDD" id="cd01129">
    <property type="entry name" value="PulE-GspE-like"/>
    <property type="match status" value="1"/>
</dbReference>
<dbReference type="STRING" id="1232683.ADIMK_3844"/>
<dbReference type="SUPFAM" id="SSF160246">
    <property type="entry name" value="EspE N-terminal domain-like"/>
    <property type="match status" value="1"/>
</dbReference>
<evidence type="ECO:0000256" key="1">
    <source>
        <dbReference type="ARBA" id="ARBA00006611"/>
    </source>
</evidence>
<dbReference type="eggNOG" id="COG2804">
    <property type="taxonomic scope" value="Bacteria"/>
</dbReference>
<dbReference type="InterPro" id="IPR003018">
    <property type="entry name" value="GAF"/>
</dbReference>
<dbReference type="Proteomes" id="UP000028252">
    <property type="component" value="Unassembled WGS sequence"/>
</dbReference>
<comment type="caution">
    <text evidence="5">The sequence shown here is derived from an EMBL/GenBank/DDBJ whole genome shotgun (WGS) entry which is preliminary data.</text>
</comment>
<dbReference type="AlphaFoldDB" id="A0A081FUH8"/>
<dbReference type="InterPro" id="IPR029016">
    <property type="entry name" value="GAF-like_dom_sf"/>
</dbReference>
<dbReference type="GO" id="GO:0016887">
    <property type="term" value="F:ATP hydrolysis activity"/>
    <property type="evidence" value="ECO:0007669"/>
    <property type="project" value="TreeGrafter"/>
</dbReference>
<dbReference type="SMART" id="SM00065">
    <property type="entry name" value="GAF"/>
    <property type="match status" value="1"/>
</dbReference>